<dbReference type="EMBL" id="BAAAEN010000003">
    <property type="protein sequence ID" value="GAA0497984.1"/>
    <property type="molecule type" value="Genomic_DNA"/>
</dbReference>
<proteinExistence type="inferred from homology"/>
<dbReference type="PIRSF" id="PIRSF017082">
    <property type="entry name" value="YflP"/>
    <property type="match status" value="1"/>
</dbReference>
<evidence type="ECO:0000313" key="3">
    <source>
        <dbReference type="EMBL" id="GAA0497984.1"/>
    </source>
</evidence>
<dbReference type="Proteomes" id="UP001501706">
    <property type="component" value="Unassembled WGS sequence"/>
</dbReference>
<comment type="caution">
    <text evidence="3">The sequence shown here is derived from an EMBL/GenBank/DDBJ whole genome shotgun (WGS) entry which is preliminary data.</text>
</comment>
<feature type="signal peptide" evidence="2">
    <location>
        <begin position="1"/>
        <end position="23"/>
    </location>
</feature>
<protein>
    <submittedName>
        <fullName evidence="3">Tripartite tricarboxylate transporter substrate binding protein</fullName>
    </submittedName>
</protein>
<evidence type="ECO:0000256" key="2">
    <source>
        <dbReference type="SAM" id="SignalP"/>
    </source>
</evidence>
<dbReference type="InterPro" id="IPR042100">
    <property type="entry name" value="Bug_dom1"/>
</dbReference>
<dbReference type="PANTHER" id="PTHR42928">
    <property type="entry name" value="TRICARBOXYLATE-BINDING PROTEIN"/>
    <property type="match status" value="1"/>
</dbReference>
<dbReference type="Pfam" id="PF03401">
    <property type="entry name" value="TctC"/>
    <property type="match status" value="1"/>
</dbReference>
<dbReference type="PANTHER" id="PTHR42928:SF5">
    <property type="entry name" value="BLR1237 PROTEIN"/>
    <property type="match status" value="1"/>
</dbReference>
<organism evidence="3 4">
    <name type="scientific">Pigmentiphaga daeguensis</name>
    <dbReference type="NCBI Taxonomy" id="414049"/>
    <lineage>
        <taxon>Bacteria</taxon>
        <taxon>Pseudomonadati</taxon>
        <taxon>Pseudomonadota</taxon>
        <taxon>Betaproteobacteria</taxon>
        <taxon>Burkholderiales</taxon>
        <taxon>Alcaligenaceae</taxon>
        <taxon>Pigmentiphaga</taxon>
    </lineage>
</organism>
<reference evidence="3 4" key="1">
    <citation type="journal article" date="2019" name="Int. J. Syst. Evol. Microbiol.">
        <title>The Global Catalogue of Microorganisms (GCM) 10K type strain sequencing project: providing services to taxonomists for standard genome sequencing and annotation.</title>
        <authorList>
            <consortium name="The Broad Institute Genomics Platform"/>
            <consortium name="The Broad Institute Genome Sequencing Center for Infectious Disease"/>
            <person name="Wu L."/>
            <person name="Ma J."/>
        </authorList>
    </citation>
    <scope>NUCLEOTIDE SEQUENCE [LARGE SCALE GENOMIC DNA]</scope>
    <source>
        <strain evidence="3 4">JCM 14330</strain>
    </source>
</reference>
<feature type="chain" id="PRO_5045982858" evidence="2">
    <location>
        <begin position="24"/>
        <end position="326"/>
    </location>
</feature>
<keyword evidence="4" id="KW-1185">Reference proteome</keyword>
<dbReference type="Gene3D" id="3.40.190.10">
    <property type="entry name" value="Periplasmic binding protein-like II"/>
    <property type="match status" value="1"/>
</dbReference>
<dbReference type="InterPro" id="IPR005064">
    <property type="entry name" value="BUG"/>
</dbReference>
<comment type="similarity">
    <text evidence="1">Belongs to the UPF0065 (bug) family.</text>
</comment>
<name>A0ABN1BHQ4_9BURK</name>
<sequence>MAAHASGLLLTLAGLTLHGAAQAQDEARTFPEKSVRWVIPFPAGGATDVVARMVAQKLTDQWGQPVVVENRAGATGAIGSQYVAAAAPDGYTLLMGTASTHAVAPAVNANLPYKNLADFTPITLVATFPNLLVVHPSLPVHSVADLIALLKAHPDRYNFASTGTGGSVHMASELFKLKTSTRMTHVPYKGSSEALADLLSGRVQVEFDNMTTVWPLAQKGRLRALGVTSLKRTPLAPDLPAIAETVPDFDAPSWVGIFAPARTPAAIVQKIAASVSQVMQQPDVIRKLHELGATPVTDSPAAFAAFVEHDTERWRDVAAKAGIRLE</sequence>
<evidence type="ECO:0000313" key="4">
    <source>
        <dbReference type="Proteomes" id="UP001501706"/>
    </source>
</evidence>
<keyword evidence="2" id="KW-0732">Signal</keyword>
<accession>A0ABN1BHQ4</accession>
<dbReference type="CDD" id="cd13578">
    <property type="entry name" value="PBP2_Bug27"/>
    <property type="match status" value="1"/>
</dbReference>
<dbReference type="Gene3D" id="3.40.190.150">
    <property type="entry name" value="Bordetella uptake gene, domain 1"/>
    <property type="match status" value="1"/>
</dbReference>
<dbReference type="SUPFAM" id="SSF53850">
    <property type="entry name" value="Periplasmic binding protein-like II"/>
    <property type="match status" value="1"/>
</dbReference>
<evidence type="ECO:0000256" key="1">
    <source>
        <dbReference type="ARBA" id="ARBA00006987"/>
    </source>
</evidence>
<gene>
    <name evidence="3" type="ORF">GCM10009097_12860</name>
</gene>